<sequence length="393" mass="42846">MSNKRLFSPSLLAMALASISATSMAEEASSLADVFVGGDVDLSLRYRYEFVDQDGPKEGRASTLKTRLTYKTKDYHGLSGVLEFDNNTVVGEDRYNDLSGNPSRTQYAVIADPTYTEINQAYVNYAAPADTTLRFGRQRINLDNQRFVGGVAWRNNEQTYDGFTLINKSLPDTTITLSNIYNINTITQNDIDGENHQLLHLANKSIALANVSVYGYLLEDINDTFGVRLTGKTKAGDVGLSYELEYAMQEGDGAADYDADYFHGVLGASVAGITAKLGYEVLGSDDGKAGFQTNLGTKHKFNGWADKFLGTPAAGLEDLYLTVSTKLVGPKIAVTYHQFDANEGGANYGDEIDLVVAQGFAKHYKALVKVAAYNADDHATDTTKVWLQLAANF</sequence>
<protein>
    <submittedName>
        <fullName evidence="3">Lipoprotein</fullName>
    </submittedName>
</protein>
<evidence type="ECO:0000313" key="4">
    <source>
        <dbReference type="Proteomes" id="UP000196027"/>
    </source>
</evidence>
<reference evidence="3 4" key="1">
    <citation type="submission" date="2017-05" db="EMBL/GenBank/DDBJ databases">
        <title>Genomic insights into alkan degradation activity of Oleiphilus messinensis.</title>
        <authorList>
            <person name="Kozyavkin S.A."/>
            <person name="Slesarev A.I."/>
            <person name="Golyshin P.N."/>
            <person name="Korzhenkov A."/>
            <person name="Golyshina O.N."/>
            <person name="Toshchakov S.V."/>
        </authorList>
    </citation>
    <scope>NUCLEOTIDE SEQUENCE [LARGE SCALE GENOMIC DNA]</scope>
    <source>
        <strain evidence="3 4">ME102</strain>
    </source>
</reference>
<keyword evidence="4" id="KW-1185">Reference proteome</keyword>
<dbReference type="RefSeq" id="WP_087460894.1">
    <property type="nucleotide sequence ID" value="NZ_CP021425.1"/>
</dbReference>
<gene>
    <name evidence="3" type="ORF">OLMES_1759</name>
</gene>
<accession>A0A1Y0I8T0</accession>
<dbReference type="KEGG" id="ome:OLMES_1759"/>
<evidence type="ECO:0000259" key="2">
    <source>
        <dbReference type="Pfam" id="PF13372"/>
    </source>
</evidence>
<dbReference type="OrthoDB" id="9767539at2"/>
<organism evidence="3 4">
    <name type="scientific">Oleiphilus messinensis</name>
    <dbReference type="NCBI Taxonomy" id="141451"/>
    <lineage>
        <taxon>Bacteria</taxon>
        <taxon>Pseudomonadati</taxon>
        <taxon>Pseudomonadota</taxon>
        <taxon>Gammaproteobacteria</taxon>
        <taxon>Oceanospirillales</taxon>
        <taxon>Oleiphilaceae</taxon>
        <taxon>Oleiphilus</taxon>
    </lineage>
</organism>
<evidence type="ECO:0000313" key="3">
    <source>
        <dbReference type="EMBL" id="ARU55834.1"/>
    </source>
</evidence>
<name>A0A1Y0I8T0_9GAMM</name>
<dbReference type="InterPro" id="IPR023614">
    <property type="entry name" value="Porin_dom_sf"/>
</dbReference>
<dbReference type="Pfam" id="PF13372">
    <property type="entry name" value="Alginate_exp"/>
    <property type="match status" value="1"/>
</dbReference>
<feature type="chain" id="PRO_5012259750" evidence="1">
    <location>
        <begin position="26"/>
        <end position="393"/>
    </location>
</feature>
<dbReference type="Proteomes" id="UP000196027">
    <property type="component" value="Chromosome"/>
</dbReference>
<dbReference type="InterPro" id="IPR025388">
    <property type="entry name" value="Alginate_export_dom"/>
</dbReference>
<proteinExistence type="predicted"/>
<dbReference type="EMBL" id="CP021425">
    <property type="protein sequence ID" value="ARU55834.1"/>
    <property type="molecule type" value="Genomic_DNA"/>
</dbReference>
<keyword evidence="1" id="KW-0732">Signal</keyword>
<dbReference type="AlphaFoldDB" id="A0A1Y0I8T0"/>
<evidence type="ECO:0000256" key="1">
    <source>
        <dbReference type="SAM" id="SignalP"/>
    </source>
</evidence>
<dbReference type="Gene3D" id="2.40.160.10">
    <property type="entry name" value="Porin"/>
    <property type="match status" value="1"/>
</dbReference>
<feature type="signal peptide" evidence="1">
    <location>
        <begin position="1"/>
        <end position="25"/>
    </location>
</feature>
<keyword evidence="3" id="KW-0449">Lipoprotein</keyword>
<feature type="domain" description="Alginate export" evidence="2">
    <location>
        <begin position="41"/>
        <end position="165"/>
    </location>
</feature>